<dbReference type="RefSeq" id="XP_037157516.1">
    <property type="nucleotide sequence ID" value="XM_037295515.1"/>
</dbReference>
<feature type="compositionally biased region" description="Basic and acidic residues" evidence="1">
    <location>
        <begin position="191"/>
        <end position="202"/>
    </location>
</feature>
<sequence>MNANEDGSWSERNPPLSGFYAYKNTFNDKTVWVDIPKQLTFYNTSNPYTDPGTPDLEAMMSTQIQPPYAQQQQDQWNIDHRLQDQAAQLHPHGLEALSAAALYAPPEANMIPYPISMNRRNFDSPFGSNSPNDEHGPPAIPSPNTVSSSNKLNFLLNPPDALDSPIDPSLMATPAITGPPPSNGTATENAQKPRAEGEAESEHKVAYLLRHFSESPVIHERRTRLDTGDLDLWREAGLSIDENNLILSPGIWLVLGPLPSERARGSPGHGTITSSRVESGMPEAKSTIKEDMISNALVWLSFQLCNFIAPREGFAPIPAGDRSEQLQKDEVGEYEKSQKSLLEKWKGFAREFEVWFEGLPATFQPAT</sequence>
<comment type="caution">
    <text evidence="2">The sequence shown here is derived from an EMBL/GenBank/DDBJ whole genome shotgun (WGS) entry which is preliminary data.</text>
</comment>
<feature type="compositionally biased region" description="Polar residues" evidence="1">
    <location>
        <begin position="142"/>
        <end position="152"/>
    </location>
</feature>
<proteinExistence type="predicted"/>
<accession>A0A8H6FKK6</accession>
<dbReference type="AlphaFoldDB" id="A0A8H6FKK6"/>
<name>A0A8H6FKK6_9LECA</name>
<reference evidence="2 3" key="1">
    <citation type="journal article" date="2020" name="Genomics">
        <title>Complete, high-quality genomes from long-read metagenomic sequencing of two wolf lichen thalli reveals enigmatic genome architecture.</title>
        <authorList>
            <person name="McKenzie S.K."/>
            <person name="Walston R.F."/>
            <person name="Allen J.L."/>
        </authorList>
    </citation>
    <scope>NUCLEOTIDE SEQUENCE [LARGE SCALE GENOMIC DNA]</scope>
    <source>
        <strain evidence="2">WasteWater1</strain>
    </source>
</reference>
<organism evidence="2 3">
    <name type="scientific">Letharia lupina</name>
    <dbReference type="NCBI Taxonomy" id="560253"/>
    <lineage>
        <taxon>Eukaryota</taxon>
        <taxon>Fungi</taxon>
        <taxon>Dikarya</taxon>
        <taxon>Ascomycota</taxon>
        <taxon>Pezizomycotina</taxon>
        <taxon>Lecanoromycetes</taxon>
        <taxon>OSLEUM clade</taxon>
        <taxon>Lecanoromycetidae</taxon>
        <taxon>Lecanorales</taxon>
        <taxon>Lecanorineae</taxon>
        <taxon>Parmeliaceae</taxon>
        <taxon>Letharia</taxon>
    </lineage>
</organism>
<keyword evidence="3" id="KW-1185">Reference proteome</keyword>
<evidence type="ECO:0000313" key="2">
    <source>
        <dbReference type="EMBL" id="KAF6230259.1"/>
    </source>
</evidence>
<protein>
    <submittedName>
        <fullName evidence="2">Uncharacterized protein</fullName>
    </submittedName>
</protein>
<evidence type="ECO:0000313" key="3">
    <source>
        <dbReference type="Proteomes" id="UP000593566"/>
    </source>
</evidence>
<dbReference type="Proteomes" id="UP000593566">
    <property type="component" value="Unassembled WGS sequence"/>
</dbReference>
<dbReference type="GeneID" id="59333006"/>
<gene>
    <name evidence="2" type="ORF">HO133_004599</name>
</gene>
<dbReference type="EMBL" id="JACCJB010000002">
    <property type="protein sequence ID" value="KAF6230259.1"/>
    <property type="molecule type" value="Genomic_DNA"/>
</dbReference>
<feature type="region of interest" description="Disordered" evidence="1">
    <location>
        <begin position="122"/>
        <end position="202"/>
    </location>
</feature>
<evidence type="ECO:0000256" key="1">
    <source>
        <dbReference type="SAM" id="MobiDB-lite"/>
    </source>
</evidence>